<reference evidence="2 3" key="1">
    <citation type="submission" date="2018-04" db="EMBL/GenBank/DDBJ databases">
        <title>Genomic Encyclopedia of Type Strains, Phase III (KMG-III): the genomes of soil and plant-associated and newly described type strains.</title>
        <authorList>
            <person name="Whitman W."/>
        </authorList>
    </citation>
    <scope>NUCLEOTIDE SEQUENCE [LARGE SCALE GENOMIC DNA]</scope>
    <source>
        <strain evidence="2 3">MA-olki</strain>
    </source>
</reference>
<dbReference type="EMBL" id="QAYE01000011">
    <property type="protein sequence ID" value="PTW44231.1"/>
    <property type="molecule type" value="Genomic_DNA"/>
</dbReference>
<accession>A0A2T5TYF3</accession>
<sequence length="264" mass="29225">MHTSAAALKLDFTEPSITAAKAVADTIAGQGSLQRDTLLWVMEQAYGGSSADGRWSLRDAYDMLELAEVMYLAKADLPRGLSGSYVLAEALSHASPQADFSTAFRPYGCASQLCLGGRVACRRPRLAGSDKETEMADQTSTSERRKGEPTEIARLNDWLRQHITAPGNNRVVMTCGIAELIGDVSLLRGFRKRAELIRTVRDYDRFDDAINPHGERDMGRFEFEGTACYWKIDYYDLDLTGGAEDPADPSKTTRVLTIMRVDER</sequence>
<evidence type="ECO:0000313" key="2">
    <source>
        <dbReference type="EMBL" id="PTW44231.1"/>
    </source>
</evidence>
<organism evidence="2 3">
    <name type="scientific">Sphingomonas faeni</name>
    <dbReference type="NCBI Taxonomy" id="185950"/>
    <lineage>
        <taxon>Bacteria</taxon>
        <taxon>Pseudomonadati</taxon>
        <taxon>Pseudomonadota</taxon>
        <taxon>Alphaproteobacteria</taxon>
        <taxon>Sphingomonadales</taxon>
        <taxon>Sphingomonadaceae</taxon>
        <taxon>Sphingomonas</taxon>
    </lineage>
</organism>
<dbReference type="Proteomes" id="UP000244013">
    <property type="component" value="Unassembled WGS sequence"/>
</dbReference>
<dbReference type="AlphaFoldDB" id="A0A2T5TYF3"/>
<protein>
    <submittedName>
        <fullName evidence="2">Uncharacterized protein DUF3768</fullName>
    </submittedName>
</protein>
<evidence type="ECO:0000256" key="1">
    <source>
        <dbReference type="SAM" id="MobiDB-lite"/>
    </source>
</evidence>
<name>A0A2T5TYF3_9SPHN</name>
<evidence type="ECO:0000313" key="3">
    <source>
        <dbReference type="Proteomes" id="UP000244013"/>
    </source>
</evidence>
<dbReference type="Pfam" id="PF12599">
    <property type="entry name" value="DUF3768"/>
    <property type="match status" value="1"/>
</dbReference>
<dbReference type="InterPro" id="IPR022243">
    <property type="entry name" value="DUF3768"/>
</dbReference>
<feature type="region of interest" description="Disordered" evidence="1">
    <location>
        <begin position="126"/>
        <end position="149"/>
    </location>
</feature>
<gene>
    <name evidence="2" type="ORF">C8J25_11168</name>
</gene>
<proteinExistence type="predicted"/>
<comment type="caution">
    <text evidence="2">The sequence shown here is derived from an EMBL/GenBank/DDBJ whole genome shotgun (WGS) entry which is preliminary data.</text>
</comment>